<evidence type="ECO:0000313" key="2">
    <source>
        <dbReference type="EMBL" id="KAJ8660853.1"/>
    </source>
</evidence>
<feature type="compositionally biased region" description="Basic and acidic residues" evidence="1">
    <location>
        <begin position="299"/>
        <end position="310"/>
    </location>
</feature>
<feature type="compositionally biased region" description="Basic and acidic residues" evidence="1">
    <location>
        <begin position="241"/>
        <end position="250"/>
    </location>
</feature>
<dbReference type="Proteomes" id="UP001234581">
    <property type="component" value="Unassembled WGS sequence"/>
</dbReference>
<gene>
    <name evidence="2" type="ORF">O0I10_003497</name>
</gene>
<dbReference type="InterPro" id="IPR036850">
    <property type="entry name" value="NDK-like_dom_sf"/>
</dbReference>
<comment type="caution">
    <text evidence="2">The sequence shown here is derived from an EMBL/GenBank/DDBJ whole genome shotgun (WGS) entry which is preliminary data.</text>
</comment>
<organism evidence="2 3">
    <name type="scientific">Lichtheimia ornata</name>
    <dbReference type="NCBI Taxonomy" id="688661"/>
    <lineage>
        <taxon>Eukaryota</taxon>
        <taxon>Fungi</taxon>
        <taxon>Fungi incertae sedis</taxon>
        <taxon>Mucoromycota</taxon>
        <taxon>Mucoromycotina</taxon>
        <taxon>Mucoromycetes</taxon>
        <taxon>Mucorales</taxon>
        <taxon>Lichtheimiaceae</taxon>
        <taxon>Lichtheimia</taxon>
    </lineage>
</organism>
<dbReference type="AlphaFoldDB" id="A0AAD7V918"/>
<feature type="compositionally biased region" description="Polar residues" evidence="1">
    <location>
        <begin position="381"/>
        <end position="402"/>
    </location>
</feature>
<feature type="region of interest" description="Disordered" evidence="1">
    <location>
        <begin position="336"/>
        <end position="369"/>
    </location>
</feature>
<feature type="compositionally biased region" description="Polar residues" evidence="1">
    <location>
        <begin position="173"/>
        <end position="212"/>
    </location>
</feature>
<name>A0AAD7V918_9FUNG</name>
<dbReference type="RefSeq" id="XP_058345766.1">
    <property type="nucleotide sequence ID" value="XM_058483567.1"/>
</dbReference>
<proteinExistence type="predicted"/>
<feature type="compositionally biased region" description="Low complexity" evidence="1">
    <location>
        <begin position="217"/>
        <end position="232"/>
    </location>
</feature>
<keyword evidence="3" id="KW-1185">Reference proteome</keyword>
<dbReference type="Gene3D" id="3.30.70.141">
    <property type="entry name" value="Nucleoside diphosphate kinase-like domain"/>
    <property type="match status" value="1"/>
</dbReference>
<feature type="region of interest" description="Disordered" evidence="1">
    <location>
        <begin position="381"/>
        <end position="418"/>
    </location>
</feature>
<dbReference type="GeneID" id="83210910"/>
<reference evidence="2 3" key="1">
    <citation type="submission" date="2023-03" db="EMBL/GenBank/DDBJ databases">
        <title>Genome sequence of Lichtheimia ornata CBS 291.66.</title>
        <authorList>
            <person name="Mohabir J.T."/>
            <person name="Shea T.P."/>
            <person name="Kurbessoian T."/>
            <person name="Berby B."/>
            <person name="Fontaine J."/>
            <person name="Livny J."/>
            <person name="Gnirke A."/>
            <person name="Stajich J.E."/>
            <person name="Cuomo C.A."/>
        </authorList>
    </citation>
    <scope>NUCLEOTIDE SEQUENCE [LARGE SCALE GENOMIC DNA]</scope>
    <source>
        <strain evidence="2">CBS 291.66</strain>
    </source>
</reference>
<accession>A0AAD7V918</accession>
<protein>
    <recommendedName>
        <fullName evidence="4">Nucleoside diphosphate kinase</fullName>
    </recommendedName>
</protein>
<sequence>MALPRYVLAAISQDATTDKQLVIDLAKSASLNVKVSREMSLSADQKTELHKRNPALAKVFECPPVSVLLLESQDAVQQWLNVKQELARDSSNLNDDVFYSSSSEAGAKSDLLWYKSIVQKKKPAAGNGNIKSSAATTAASKQRMATMTSNARSSAATATTRRRSAAAAAAASQDTGTSKGPKSETMGRQSRNTSVPSRVPVKTSSDGSSNGNRVAKRNTPMTMKKNNNMATTKKTRPASTLEKKSDKDEAPSSSSSPPADEEEITTTEMEKEQQQQPATPNVEPNHVEEIYPSTTTNGTREENESEHDAEVAAATTRLANVASSASVATTATMVTMTTDDRSSTSPSILRTSLSPNSISSLPRPETPEVDNLRQRFESIAQITTPNNNNKPYGTRPSTTSPDNPLKVKDMKPKSPSGARVKSMVDFFMDENLHKWEF</sequence>
<dbReference type="EMBL" id="JARTCD010000011">
    <property type="protein sequence ID" value="KAJ8660853.1"/>
    <property type="molecule type" value="Genomic_DNA"/>
</dbReference>
<evidence type="ECO:0008006" key="4">
    <source>
        <dbReference type="Google" id="ProtNLM"/>
    </source>
</evidence>
<feature type="region of interest" description="Disordered" evidence="1">
    <location>
        <begin position="123"/>
        <end position="313"/>
    </location>
</feature>
<feature type="compositionally biased region" description="Low complexity" evidence="1">
    <location>
        <begin position="132"/>
        <end position="172"/>
    </location>
</feature>
<feature type="compositionally biased region" description="Polar residues" evidence="1">
    <location>
        <begin position="343"/>
        <end position="360"/>
    </location>
</feature>
<evidence type="ECO:0000313" key="3">
    <source>
        <dbReference type="Proteomes" id="UP001234581"/>
    </source>
</evidence>
<evidence type="ECO:0000256" key="1">
    <source>
        <dbReference type="SAM" id="MobiDB-lite"/>
    </source>
</evidence>